<dbReference type="AlphaFoldDB" id="A0A1Z4KQQ5"/>
<evidence type="ECO:0000313" key="2">
    <source>
        <dbReference type="Proteomes" id="UP000217507"/>
    </source>
</evidence>
<sequence length="36" mass="3963">MKAHRVETTLTEDGILVLTNLPFQAGEAVEIIILEP</sequence>
<proteinExistence type="predicted"/>
<gene>
    <name evidence="1" type="ORF">NIES23_40680</name>
</gene>
<evidence type="ECO:0000313" key="1">
    <source>
        <dbReference type="EMBL" id="BAY71251.1"/>
    </source>
</evidence>
<accession>A0A1Z4KQQ5</accession>
<dbReference type="Proteomes" id="UP000217507">
    <property type="component" value="Chromosome"/>
</dbReference>
<reference evidence="1 2" key="1">
    <citation type="submission" date="2017-06" db="EMBL/GenBank/DDBJ databases">
        <title>Genome sequencing of cyanobaciteial culture collection at National Institute for Environmental Studies (NIES).</title>
        <authorList>
            <person name="Hirose Y."/>
            <person name="Shimura Y."/>
            <person name="Fujisawa T."/>
            <person name="Nakamura Y."/>
            <person name="Kawachi M."/>
        </authorList>
    </citation>
    <scope>NUCLEOTIDE SEQUENCE [LARGE SCALE GENOMIC DNA]</scope>
    <source>
        <strain evidence="1 2">NIES-23</strain>
    </source>
</reference>
<name>A0A1Z4KQQ5_ANAVA</name>
<dbReference type="EMBL" id="AP018216">
    <property type="protein sequence ID" value="BAY71251.1"/>
    <property type="molecule type" value="Genomic_DNA"/>
</dbReference>
<protein>
    <submittedName>
        <fullName evidence="1">Uncharacterized protein</fullName>
    </submittedName>
</protein>
<organism evidence="1 2">
    <name type="scientific">Trichormus variabilis NIES-23</name>
    <dbReference type="NCBI Taxonomy" id="1973479"/>
    <lineage>
        <taxon>Bacteria</taxon>
        <taxon>Bacillati</taxon>
        <taxon>Cyanobacteriota</taxon>
        <taxon>Cyanophyceae</taxon>
        <taxon>Nostocales</taxon>
        <taxon>Nostocaceae</taxon>
        <taxon>Trichormus</taxon>
    </lineage>
</organism>